<feature type="binding site" evidence="7">
    <location>
        <begin position="51"/>
        <end position="53"/>
    </location>
    <ligand>
        <name>ATP</name>
        <dbReference type="ChEBI" id="CHEBI:30616"/>
    </ligand>
</feature>
<keyword evidence="5 7" id="KW-0547">Nucleotide-binding</keyword>
<comment type="similarity">
    <text evidence="1 7">Belongs to the succinate/malate CoA ligase beta subunit family.</text>
</comment>
<evidence type="ECO:0000313" key="10">
    <source>
        <dbReference type="EMBL" id="MBY6274835.1"/>
    </source>
</evidence>
<dbReference type="PANTHER" id="PTHR11815">
    <property type="entry name" value="SUCCINYL-COA SYNTHETASE BETA CHAIN"/>
    <property type="match status" value="1"/>
</dbReference>
<dbReference type="InterPro" id="IPR013650">
    <property type="entry name" value="ATP-grasp_succ-CoA_synth-type"/>
</dbReference>
<dbReference type="EMBL" id="PIUK01000005">
    <property type="protein sequence ID" value="MBY6274835.1"/>
    <property type="molecule type" value="Genomic_DNA"/>
</dbReference>
<feature type="binding site" evidence="7">
    <location>
        <begin position="306"/>
        <end position="308"/>
    </location>
    <ligand>
        <name>substrate</name>
        <note>ligand shared with subunit alpha</note>
    </ligand>
</feature>
<dbReference type="EC" id="6.2.1.5" evidence="7"/>
<protein>
    <recommendedName>
        <fullName evidence="7">Succinate--CoA ligase [ADP-forming] subunit beta</fullName>
        <ecNumber evidence="7">6.2.1.5</ecNumber>
    </recommendedName>
    <alternativeName>
        <fullName evidence="7">Succinyl-CoA synthetase subunit beta</fullName>
        <shortName evidence="7">SCS-beta</shortName>
    </alternativeName>
</protein>
<comment type="cofactor">
    <cofactor evidence="7">
        <name>Mg(2+)</name>
        <dbReference type="ChEBI" id="CHEBI:18420"/>
    </cofactor>
    <text evidence="7">Binds 1 Mg(2+) ion per subunit.</text>
</comment>
<dbReference type="AlphaFoldDB" id="A0A953LCY3"/>
<evidence type="ECO:0000256" key="2">
    <source>
        <dbReference type="ARBA" id="ARBA00022532"/>
    </source>
</evidence>
<dbReference type="Gene3D" id="3.30.470.20">
    <property type="entry name" value="ATP-grasp fold, B domain"/>
    <property type="match status" value="1"/>
</dbReference>
<comment type="subunit">
    <text evidence="7">Heterotetramer of two alpha and two beta subunits.</text>
</comment>
<sequence length="373" mass="40058">MKLYEYLAKQMFAEHGVPTGNGILCTTPEEAEEAARKIGPCAIKAQVLVGGRGKAGGIKLANTPEEARERAREILGMNLKGYIVDKVLVDPQIKIEKEYYVSITLDGMAKKPLVMASEYGGVEIESVPHDKIVFEHIDIETGLLPFQAREIARKINLTGDLADQFVRILTGLYQAFRKYDAELVEINPLALTDGGTRLIAADGRFNVEDDALFRHPEFPRVEEGTELEKKVRAIGLAFVQLDGDIAVMANGAGMAMGTLDTLAYYGGRPANFLDAGGGSGVEPTAQAFDALLGTKPKAIFVNIFGGITRCDLVAEAIVQVKKAKGIDVPLVVRMVGTNDVRGREILAEAGIQAYTDMGEAAKAAVEAAYGKGA</sequence>
<dbReference type="InterPro" id="IPR011761">
    <property type="entry name" value="ATP-grasp"/>
</dbReference>
<evidence type="ECO:0000259" key="9">
    <source>
        <dbReference type="PROSITE" id="PS50975"/>
    </source>
</evidence>
<proteinExistence type="inferred from homology"/>
<dbReference type="GO" id="GO:0004775">
    <property type="term" value="F:succinate-CoA ligase (ADP-forming) activity"/>
    <property type="evidence" value="ECO:0007669"/>
    <property type="project" value="UniProtKB-UniRule"/>
</dbReference>
<accession>A0A953LCY3</accession>
<dbReference type="GO" id="GO:0005524">
    <property type="term" value="F:ATP binding"/>
    <property type="evidence" value="ECO:0007669"/>
    <property type="project" value="UniProtKB-UniRule"/>
</dbReference>
<dbReference type="GO" id="GO:0000287">
    <property type="term" value="F:magnesium ion binding"/>
    <property type="evidence" value="ECO:0007669"/>
    <property type="project" value="UniProtKB-UniRule"/>
</dbReference>
<dbReference type="InterPro" id="IPR013815">
    <property type="entry name" value="ATP_grasp_subdomain_1"/>
</dbReference>
<feature type="binding site" evidence="7">
    <location>
        <position position="250"/>
    </location>
    <ligand>
        <name>substrate</name>
        <note>ligand shared with subunit alpha</note>
    </ligand>
</feature>
<dbReference type="Pfam" id="PF08442">
    <property type="entry name" value="ATP-grasp_2"/>
    <property type="match status" value="1"/>
</dbReference>
<dbReference type="PROSITE" id="PS50975">
    <property type="entry name" value="ATP_GRASP"/>
    <property type="match status" value="1"/>
</dbReference>
<evidence type="ECO:0000256" key="4">
    <source>
        <dbReference type="ARBA" id="ARBA00022723"/>
    </source>
</evidence>
<gene>
    <name evidence="7" type="primary">sucC</name>
    <name evidence="10" type="ORF">CWE10_01255</name>
</gene>
<dbReference type="Proteomes" id="UP000732377">
    <property type="component" value="Unassembled WGS sequence"/>
</dbReference>
<feature type="binding site" evidence="7">
    <location>
        <position position="98"/>
    </location>
    <ligand>
        <name>ATP</name>
        <dbReference type="ChEBI" id="CHEBI:30616"/>
    </ligand>
</feature>
<reference evidence="10" key="1">
    <citation type="submission" date="2017-11" db="EMBL/GenBank/DDBJ databases">
        <title>Three new genomes from thermophilic consortium.</title>
        <authorList>
            <person name="Quaggio R."/>
            <person name="Amgarten D."/>
            <person name="Setubal J.C."/>
        </authorList>
    </citation>
    <scope>NUCLEOTIDE SEQUENCE</scope>
    <source>
        <strain evidence="10">ZCTH01-B2</strain>
    </source>
</reference>
<dbReference type="SUPFAM" id="SSF52210">
    <property type="entry name" value="Succinyl-CoA synthetase domains"/>
    <property type="match status" value="1"/>
</dbReference>
<keyword evidence="7 8" id="KW-0067">ATP-binding</keyword>
<dbReference type="HAMAP" id="MF_00558">
    <property type="entry name" value="Succ_CoA_beta"/>
    <property type="match status" value="1"/>
</dbReference>
<dbReference type="InterPro" id="IPR016102">
    <property type="entry name" value="Succinyl-CoA_synth-like"/>
</dbReference>
<dbReference type="InterPro" id="IPR005809">
    <property type="entry name" value="Succ_CoA_ligase-like_bsu"/>
</dbReference>
<evidence type="ECO:0000256" key="1">
    <source>
        <dbReference type="ARBA" id="ARBA00009182"/>
    </source>
</evidence>
<dbReference type="GO" id="GO:0006099">
    <property type="term" value="P:tricarboxylic acid cycle"/>
    <property type="evidence" value="ECO:0007669"/>
    <property type="project" value="UniProtKB-UniRule"/>
</dbReference>
<dbReference type="NCBIfam" id="TIGR01016">
    <property type="entry name" value="sucCoAbeta"/>
    <property type="match status" value="1"/>
</dbReference>
<dbReference type="PANTHER" id="PTHR11815:SF10">
    <property type="entry name" value="SUCCINATE--COA LIGASE [GDP-FORMING] SUBUNIT BETA, MITOCHONDRIAL"/>
    <property type="match status" value="1"/>
</dbReference>
<dbReference type="FunFam" id="3.30.470.20:FF:000002">
    <property type="entry name" value="Succinate--CoA ligase [ADP-forming] subunit beta"/>
    <property type="match status" value="1"/>
</dbReference>
<evidence type="ECO:0000256" key="5">
    <source>
        <dbReference type="ARBA" id="ARBA00022741"/>
    </source>
</evidence>
<feature type="binding site" evidence="7">
    <location>
        <position position="93"/>
    </location>
    <ligand>
        <name>ATP</name>
        <dbReference type="ChEBI" id="CHEBI:30616"/>
    </ligand>
</feature>
<comment type="function">
    <text evidence="7">Succinyl-CoA synthetase functions in the citric acid cycle (TCA), coupling the hydrolysis of succinyl-CoA to the synthesis of either ATP or GTP and thus represents the only step of substrate-level phosphorylation in the TCA. The beta subunit provides nucleotide specificity of the enzyme and binds the substrate succinate, while the binding sites for coenzyme A and phosphate are found in the alpha subunit.</text>
</comment>
<keyword evidence="2 7" id="KW-0816">Tricarboxylic acid cycle</keyword>
<evidence type="ECO:0000256" key="3">
    <source>
        <dbReference type="ARBA" id="ARBA00022598"/>
    </source>
</evidence>
<feature type="domain" description="ATP-grasp" evidence="9">
    <location>
        <begin position="9"/>
        <end position="236"/>
    </location>
</feature>
<evidence type="ECO:0000256" key="7">
    <source>
        <dbReference type="HAMAP-Rule" id="MF_00558"/>
    </source>
</evidence>
<comment type="pathway">
    <text evidence="7">Carbohydrate metabolism; tricarboxylic acid cycle; succinate from succinyl-CoA (ligase route): step 1/1.</text>
</comment>
<name>A0A953LCY3_SYMTR</name>
<comment type="caution">
    <text evidence="7">Lacks conserved residue(s) required for the propagation of feature annotation.</text>
</comment>
<comment type="catalytic activity">
    <reaction evidence="7">
        <text>GTP + succinate + CoA = succinyl-CoA + GDP + phosphate</text>
        <dbReference type="Rhea" id="RHEA:22120"/>
        <dbReference type="ChEBI" id="CHEBI:30031"/>
        <dbReference type="ChEBI" id="CHEBI:37565"/>
        <dbReference type="ChEBI" id="CHEBI:43474"/>
        <dbReference type="ChEBI" id="CHEBI:57287"/>
        <dbReference type="ChEBI" id="CHEBI:57292"/>
        <dbReference type="ChEBI" id="CHEBI:58189"/>
    </reaction>
</comment>
<dbReference type="PIRSF" id="PIRSF001554">
    <property type="entry name" value="SucCS_beta"/>
    <property type="match status" value="1"/>
</dbReference>
<organism evidence="10 11">
    <name type="scientific">Symbiobacterium thermophilum</name>
    <dbReference type="NCBI Taxonomy" id="2734"/>
    <lineage>
        <taxon>Bacteria</taxon>
        <taxon>Bacillati</taxon>
        <taxon>Bacillota</taxon>
        <taxon>Clostridia</taxon>
        <taxon>Eubacteriales</taxon>
        <taxon>Symbiobacteriaceae</taxon>
        <taxon>Symbiobacterium</taxon>
    </lineage>
</organism>
<dbReference type="GO" id="GO:0006104">
    <property type="term" value="P:succinyl-CoA metabolic process"/>
    <property type="evidence" value="ECO:0007669"/>
    <property type="project" value="TreeGrafter"/>
</dbReference>
<evidence type="ECO:0000256" key="6">
    <source>
        <dbReference type="ARBA" id="ARBA00022842"/>
    </source>
</evidence>
<feature type="binding site" evidence="7">
    <location>
        <position position="187"/>
    </location>
    <ligand>
        <name>Mg(2+)</name>
        <dbReference type="ChEBI" id="CHEBI:18420"/>
    </ligand>
</feature>
<dbReference type="RefSeq" id="WP_011196656.1">
    <property type="nucleotide sequence ID" value="NZ_JACSIR010000043.1"/>
</dbReference>
<dbReference type="NCBIfam" id="NF001913">
    <property type="entry name" value="PRK00696.1"/>
    <property type="match status" value="1"/>
</dbReference>
<dbReference type="SUPFAM" id="SSF56059">
    <property type="entry name" value="Glutathione synthetase ATP-binding domain-like"/>
    <property type="match status" value="1"/>
</dbReference>
<dbReference type="FunFam" id="3.30.1490.20:FF:000014">
    <property type="entry name" value="Succinate--CoA ligase [ADP-forming] subunit beta"/>
    <property type="match status" value="1"/>
</dbReference>
<dbReference type="InterPro" id="IPR005811">
    <property type="entry name" value="SUCC_ACL_C"/>
</dbReference>
<dbReference type="Gene3D" id="3.30.1490.20">
    <property type="entry name" value="ATP-grasp fold, A domain"/>
    <property type="match status" value="1"/>
</dbReference>
<feature type="binding site" evidence="7">
    <location>
        <position position="202"/>
    </location>
    <ligand>
        <name>Mg(2+)</name>
        <dbReference type="ChEBI" id="CHEBI:18420"/>
    </ligand>
</feature>
<dbReference type="InterPro" id="IPR017866">
    <property type="entry name" value="Succ-CoA_synthase_bsu_CS"/>
</dbReference>
<dbReference type="PROSITE" id="PS01217">
    <property type="entry name" value="SUCCINYL_COA_LIG_3"/>
    <property type="match status" value="1"/>
</dbReference>
<comment type="caution">
    <text evidence="10">The sequence shown here is derived from an EMBL/GenBank/DDBJ whole genome shotgun (WGS) entry which is preliminary data.</text>
</comment>
<dbReference type="Gene3D" id="3.40.50.261">
    <property type="entry name" value="Succinyl-CoA synthetase domains"/>
    <property type="match status" value="1"/>
</dbReference>
<keyword evidence="3 7" id="KW-0436">Ligase</keyword>
<dbReference type="Pfam" id="PF00549">
    <property type="entry name" value="Ligase_CoA"/>
    <property type="match status" value="1"/>
</dbReference>
<comment type="catalytic activity">
    <reaction evidence="7">
        <text>succinate + ATP + CoA = succinyl-CoA + ADP + phosphate</text>
        <dbReference type="Rhea" id="RHEA:17661"/>
        <dbReference type="ChEBI" id="CHEBI:30031"/>
        <dbReference type="ChEBI" id="CHEBI:30616"/>
        <dbReference type="ChEBI" id="CHEBI:43474"/>
        <dbReference type="ChEBI" id="CHEBI:57287"/>
        <dbReference type="ChEBI" id="CHEBI:57292"/>
        <dbReference type="ChEBI" id="CHEBI:456216"/>
        <dbReference type="EC" id="6.2.1.5"/>
    </reaction>
</comment>
<keyword evidence="4 7" id="KW-0479">Metal-binding</keyword>
<evidence type="ECO:0000313" key="11">
    <source>
        <dbReference type="Proteomes" id="UP000732377"/>
    </source>
</evidence>
<evidence type="ECO:0000256" key="8">
    <source>
        <dbReference type="PROSITE-ProRule" id="PRU00409"/>
    </source>
</evidence>
<keyword evidence="6 7" id="KW-0460">Magnesium</keyword>
<feature type="binding site" evidence="7">
    <location>
        <position position="44"/>
    </location>
    <ligand>
        <name>ATP</name>
        <dbReference type="ChEBI" id="CHEBI:30616"/>
    </ligand>
</feature>
<dbReference type="GO" id="GO:0042709">
    <property type="term" value="C:succinate-CoA ligase complex"/>
    <property type="evidence" value="ECO:0007669"/>
    <property type="project" value="TreeGrafter"/>
</dbReference>
<dbReference type="OMA" id="ITACDEV"/>